<organism evidence="1 2">
    <name type="scientific">Aspergillus saccharolyticus JOP 1030-1</name>
    <dbReference type="NCBI Taxonomy" id="1450539"/>
    <lineage>
        <taxon>Eukaryota</taxon>
        <taxon>Fungi</taxon>
        <taxon>Dikarya</taxon>
        <taxon>Ascomycota</taxon>
        <taxon>Pezizomycotina</taxon>
        <taxon>Eurotiomycetes</taxon>
        <taxon>Eurotiomycetidae</taxon>
        <taxon>Eurotiales</taxon>
        <taxon>Aspergillaceae</taxon>
        <taxon>Aspergillus</taxon>
        <taxon>Aspergillus subgen. Circumdati</taxon>
    </lineage>
</organism>
<dbReference type="Proteomes" id="UP000248349">
    <property type="component" value="Unassembled WGS sequence"/>
</dbReference>
<dbReference type="EMBL" id="KZ821243">
    <property type="protein sequence ID" value="PYH43459.1"/>
    <property type="molecule type" value="Genomic_DNA"/>
</dbReference>
<dbReference type="Gene3D" id="3.40.50.300">
    <property type="entry name" value="P-loop containing nucleotide triphosphate hydrolases"/>
    <property type="match status" value="1"/>
</dbReference>
<dbReference type="RefSeq" id="XP_025429441.1">
    <property type="nucleotide sequence ID" value="XM_025578226.1"/>
</dbReference>
<dbReference type="PANTHER" id="PTHR48419">
    <property type="entry name" value="SULFOTRANSFERASE DOMAIN-CONTAINING PROTEIN"/>
    <property type="match status" value="1"/>
</dbReference>
<accession>A0A318Z8G7</accession>
<dbReference type="InterPro" id="IPR027417">
    <property type="entry name" value="P-loop_NTPase"/>
</dbReference>
<dbReference type="PANTHER" id="PTHR48419:SF1">
    <property type="entry name" value="SULFOTRANSFERASE DOMAIN-CONTAINING PROTEIN"/>
    <property type="match status" value="1"/>
</dbReference>
<proteinExistence type="predicted"/>
<protein>
    <recommendedName>
        <fullName evidence="3">P-loop containing nucleoside triphosphate hydrolase protein</fullName>
    </recommendedName>
</protein>
<evidence type="ECO:0008006" key="3">
    <source>
        <dbReference type="Google" id="ProtNLM"/>
    </source>
</evidence>
<evidence type="ECO:0000313" key="2">
    <source>
        <dbReference type="Proteomes" id="UP000248349"/>
    </source>
</evidence>
<dbReference type="InterPro" id="IPR053226">
    <property type="entry name" value="Pyrrolopyrazine_biosynth_F"/>
</dbReference>
<dbReference type="STRING" id="1450539.A0A318Z8G7"/>
<dbReference type="OrthoDB" id="3650366at2759"/>
<keyword evidence="2" id="KW-1185">Reference proteome</keyword>
<sequence>MTRTDSDPTAQRLLLVSVPRTASNLLLKVLNIHEQPSLHTNNKGGYFFFDAFTAEVQSGLLTTPPSAWSTSTVAEVRSAFQTCLNALEEFSREAETTGKRAFAKEHAFWFLNPLSFHPTNPEEPASDDDDLTQSEEELFRLTLPSKYGKTNTFSSENRTILPDEYLRTWRMAFIIRHPALTFPSFYRAMLKMSETGYLVDDEESMRGTLATNMSMRWTRLLVEWCLRHRPGEPVLLLDAHDLIHDPVAVRRFCNLAGLDESVVKFEWGAGEPHQRKRKEEAPDEATFTKEQREYHAAAKIMFSTLEGSSGMMKDKTPSMVDVGAEVGKWRAEFGEEAAGMLERAVEEAMPDYEFLMARRVRG</sequence>
<dbReference type="SUPFAM" id="SSF52540">
    <property type="entry name" value="P-loop containing nucleoside triphosphate hydrolases"/>
    <property type="match status" value="1"/>
</dbReference>
<evidence type="ECO:0000313" key="1">
    <source>
        <dbReference type="EMBL" id="PYH43459.1"/>
    </source>
</evidence>
<gene>
    <name evidence="1" type="ORF">BP01DRAFT_393329</name>
</gene>
<name>A0A318Z8G7_9EURO</name>
<reference evidence="1 2" key="1">
    <citation type="submission" date="2016-12" db="EMBL/GenBank/DDBJ databases">
        <title>The genomes of Aspergillus section Nigri reveals drivers in fungal speciation.</title>
        <authorList>
            <consortium name="DOE Joint Genome Institute"/>
            <person name="Vesth T.C."/>
            <person name="Nybo J."/>
            <person name="Theobald S."/>
            <person name="Brandl J."/>
            <person name="Frisvad J.C."/>
            <person name="Nielsen K.F."/>
            <person name="Lyhne E.K."/>
            <person name="Kogle M.E."/>
            <person name="Kuo A."/>
            <person name="Riley R."/>
            <person name="Clum A."/>
            <person name="Nolan M."/>
            <person name="Lipzen A."/>
            <person name="Salamov A."/>
            <person name="Henrissat B."/>
            <person name="Wiebenga A."/>
            <person name="De Vries R.P."/>
            <person name="Grigoriev I.V."/>
            <person name="Mortensen U.H."/>
            <person name="Andersen M.R."/>
            <person name="Baker S.E."/>
        </authorList>
    </citation>
    <scope>NUCLEOTIDE SEQUENCE [LARGE SCALE GENOMIC DNA]</scope>
    <source>
        <strain evidence="1 2">JOP 1030-1</strain>
    </source>
</reference>
<dbReference type="GeneID" id="37079455"/>
<dbReference type="AlphaFoldDB" id="A0A318Z8G7"/>